<dbReference type="PANTHER" id="PTHR35145">
    <property type="entry name" value="CYTOPLASMIC PROTEIN-RELATED"/>
    <property type="match status" value="1"/>
</dbReference>
<reference evidence="1" key="1">
    <citation type="submission" date="2016-04" db="EMBL/GenBank/DDBJ databases">
        <authorList>
            <person name="Evans L.H."/>
            <person name="Alamgir A."/>
            <person name="Owens N."/>
            <person name="Weber N.D."/>
            <person name="Virtaneva K."/>
            <person name="Barbian K."/>
            <person name="Babar A."/>
            <person name="Rosenke K."/>
        </authorList>
    </citation>
    <scope>NUCLEOTIDE SEQUENCE</scope>
    <source>
        <strain evidence="1">86</strain>
    </source>
</reference>
<dbReference type="InterPro" id="IPR058532">
    <property type="entry name" value="YjbR/MT2646/Rv2570-like"/>
</dbReference>
<dbReference type="Gene3D" id="3.90.1150.30">
    <property type="match status" value="1"/>
</dbReference>
<dbReference type="SUPFAM" id="SSF142906">
    <property type="entry name" value="YjbR-like"/>
    <property type="match status" value="1"/>
</dbReference>
<dbReference type="InterPro" id="IPR007351">
    <property type="entry name" value="YjbR"/>
</dbReference>
<dbReference type="AlphaFoldDB" id="A0A212JLC6"/>
<dbReference type="PANTHER" id="PTHR35145:SF1">
    <property type="entry name" value="CYTOPLASMIC PROTEIN"/>
    <property type="match status" value="1"/>
</dbReference>
<dbReference type="InterPro" id="IPR038056">
    <property type="entry name" value="YjbR-like_sf"/>
</dbReference>
<sequence>MNAYPWLEEYLERKPGVVRDYKEEWGWHRFMVGGKLFAALMHPSAKYDPAYAEKDLLNLKCDPLLAELWRKEHAQVLPAFYSDKRTWNSVVLDGGLPEERLKVMIDDSYRLVFEKLTKRLQKEILEAGK</sequence>
<organism evidence="1">
    <name type="scientific">uncultured Eubacteriales bacterium</name>
    <dbReference type="NCBI Taxonomy" id="172733"/>
    <lineage>
        <taxon>Bacteria</taxon>
        <taxon>Bacillati</taxon>
        <taxon>Bacillota</taxon>
        <taxon>Clostridia</taxon>
        <taxon>Eubacteriales</taxon>
        <taxon>environmental samples</taxon>
    </lineage>
</organism>
<evidence type="ECO:0008006" key="2">
    <source>
        <dbReference type="Google" id="ProtNLM"/>
    </source>
</evidence>
<evidence type="ECO:0000313" key="1">
    <source>
        <dbReference type="EMBL" id="SBW00227.1"/>
    </source>
</evidence>
<name>A0A212JLC6_9FIRM</name>
<protein>
    <recommendedName>
        <fullName evidence="2">MmcQ/YjbR family DNA-binding protein</fullName>
    </recommendedName>
</protein>
<dbReference type="EMBL" id="FLUN01000001">
    <property type="protein sequence ID" value="SBW00227.1"/>
    <property type="molecule type" value="Genomic_DNA"/>
</dbReference>
<accession>A0A212JLC6</accession>
<proteinExistence type="predicted"/>
<dbReference type="Pfam" id="PF04237">
    <property type="entry name" value="YjbR"/>
    <property type="match status" value="1"/>
</dbReference>
<gene>
    <name evidence="1" type="ORF">KL86CLO1_11314</name>
</gene>